<feature type="region of interest" description="Disordered" evidence="1">
    <location>
        <begin position="13"/>
        <end position="40"/>
    </location>
</feature>
<evidence type="ECO:0000256" key="1">
    <source>
        <dbReference type="SAM" id="MobiDB-lite"/>
    </source>
</evidence>
<dbReference type="EMBL" id="LAQU01000161">
    <property type="protein sequence ID" value="KKB60852.1"/>
    <property type="molecule type" value="Genomic_DNA"/>
</dbReference>
<comment type="caution">
    <text evidence="2">The sequence shown here is derived from an EMBL/GenBank/DDBJ whole genome shotgun (WGS) entry which is preliminary data.</text>
</comment>
<accession>A0A0F5JU25</accession>
<organism evidence="2 3">
    <name type="scientific">Robbsia andropogonis</name>
    <dbReference type="NCBI Taxonomy" id="28092"/>
    <lineage>
        <taxon>Bacteria</taxon>
        <taxon>Pseudomonadati</taxon>
        <taxon>Pseudomonadota</taxon>
        <taxon>Betaproteobacteria</taxon>
        <taxon>Burkholderiales</taxon>
        <taxon>Burkholderiaceae</taxon>
        <taxon>Robbsia</taxon>
    </lineage>
</organism>
<evidence type="ECO:0000313" key="3">
    <source>
        <dbReference type="Proteomes" id="UP000033618"/>
    </source>
</evidence>
<proteinExistence type="predicted"/>
<name>A0A0F5JU25_9BURK</name>
<dbReference type="AlphaFoldDB" id="A0A0F5JU25"/>
<evidence type="ECO:0000313" key="2">
    <source>
        <dbReference type="EMBL" id="KKB60852.1"/>
    </source>
</evidence>
<sequence>MKGVEDLAAQLTSAARAPLVSRTQRPEGSGGRRNEPRARADTLQLTLRPARTLYERYVAIAAARSQARGRMVTVQEVMLETLEQAQT</sequence>
<protein>
    <submittedName>
        <fullName evidence="2">Uncharacterized protein</fullName>
    </submittedName>
</protein>
<dbReference type="Proteomes" id="UP000033618">
    <property type="component" value="Unassembled WGS sequence"/>
</dbReference>
<keyword evidence="3" id="KW-1185">Reference proteome</keyword>
<dbReference type="PATRIC" id="fig|28092.6.peg.6335"/>
<gene>
    <name evidence="2" type="ORF">WM40_26770</name>
</gene>
<feature type="compositionally biased region" description="Basic and acidic residues" evidence="1">
    <location>
        <begin position="30"/>
        <end position="40"/>
    </location>
</feature>
<reference evidence="2 3" key="1">
    <citation type="submission" date="2015-03" db="EMBL/GenBank/DDBJ databases">
        <title>Draft Genome Sequence of Burkholderia andropogonis type strain ICMP2807, isolated from Sorghum bicolor.</title>
        <authorList>
            <person name="Lopes-Santos L."/>
            <person name="Castro D.B."/>
            <person name="Ottoboni L.M."/>
            <person name="Park D."/>
            <person name="Weirc B.S."/>
            <person name="Destefano S.A."/>
        </authorList>
    </citation>
    <scope>NUCLEOTIDE SEQUENCE [LARGE SCALE GENOMIC DNA]</scope>
    <source>
        <strain evidence="2 3">ICMP2807</strain>
    </source>
</reference>